<dbReference type="KEGG" id="oyw:OdinLCB4_000200"/>
<dbReference type="Proteomes" id="UP000186851">
    <property type="component" value="Chromosome"/>
</dbReference>
<evidence type="ECO:0000313" key="1">
    <source>
        <dbReference type="EMBL" id="WEU40391.1"/>
    </source>
</evidence>
<evidence type="ECO:0000313" key="2">
    <source>
        <dbReference type="Proteomes" id="UP000186851"/>
    </source>
</evidence>
<proteinExistence type="predicted"/>
<dbReference type="AlphaFoldDB" id="A0AAF0IBH3"/>
<reference evidence="1" key="2">
    <citation type="journal article" date="2022" name="Nat. Microbiol.">
        <title>A closed Candidatus Odinarchaeum chromosome exposes Asgard archaeal viruses.</title>
        <authorList>
            <person name="Tamarit D."/>
            <person name="Caceres E.F."/>
            <person name="Krupovic M."/>
            <person name="Nijland R."/>
            <person name="Eme L."/>
            <person name="Robinson N.P."/>
            <person name="Ettema T.J.G."/>
        </authorList>
    </citation>
    <scope>NUCLEOTIDE SEQUENCE</scope>
    <source>
        <strain evidence="1">LCB_4</strain>
    </source>
</reference>
<protein>
    <submittedName>
        <fullName evidence="1">Uncharacterized protein</fullName>
    </submittedName>
</protein>
<reference evidence="1" key="1">
    <citation type="journal article" date="2017" name="Nature">
        <title>Asgard archaea illuminate the origin of eukaryotic cellular complexity.</title>
        <authorList>
            <person name="Zaremba-Niedzwiedzka K."/>
            <person name="Caceres E.F."/>
            <person name="Saw J.H."/>
            <person name="Backstrom D."/>
            <person name="Juzokaite L."/>
            <person name="Vancaester E."/>
            <person name="Seitz K.W."/>
            <person name="Anantharaman K."/>
            <person name="Starnawski P."/>
            <person name="Kjeldsen K.U."/>
            <person name="Scott M.B."/>
            <person name="Nunoura T."/>
            <person name="Banfield J.F."/>
            <person name="Schramm A."/>
            <person name="Baker B.J."/>
            <person name="Spang A."/>
            <person name="Ettema T.J.G."/>
        </authorList>
    </citation>
    <scope>NUCLEOTIDE SEQUENCE</scope>
    <source>
        <strain evidence="1">LCB_4</strain>
    </source>
</reference>
<dbReference type="EMBL" id="CP091871">
    <property type="protein sequence ID" value="WEU40391.1"/>
    <property type="molecule type" value="Genomic_DNA"/>
</dbReference>
<name>A0AAF0IBH3_ODILC</name>
<organism evidence="1 2">
    <name type="scientific">Odinarchaeota yellowstonii (strain LCB_4)</name>
    <dbReference type="NCBI Taxonomy" id="1841599"/>
    <lineage>
        <taxon>Archaea</taxon>
        <taxon>Promethearchaeati</taxon>
        <taxon>Candidatus Odinarchaeota</taxon>
        <taxon>Candidatus Odinarchaeia</taxon>
        <taxon>Candidatus Odinarchaeales</taxon>
        <taxon>Candidatus Odinarchaeaceae</taxon>
        <taxon>Candidatus Odinarchaeum</taxon>
    </lineage>
</organism>
<sequence length="248" mass="29028">MDFNRFYINKIINHIVDDEVHRHLVKYSRGVFPGPDLLIKIKDERITVAGDYEYTNFIEFLFISEINSNMFNVKGKIYALKDITESLKDLEISSMKKTPHLYSADISGSFNRDILLKLFDNESIVALLFNIHLGKDFYSNIKTGARIPKPKIERDETPPSFITMRLDENELKDKFTILLKGLIPDLPSEDRRYEMLKVENDFAVTELVFPENTESISSSQLRYMVKRKGYLTRRIIADTTTIEKIYYF</sequence>
<accession>A0AAF0IBH3</accession>
<gene>
    <name evidence="1" type="ORF">OdinLCB4_000200</name>
</gene>